<dbReference type="EMBL" id="GBXM01049487">
    <property type="protein sequence ID" value="JAH59090.1"/>
    <property type="molecule type" value="Transcribed_RNA"/>
</dbReference>
<proteinExistence type="predicted"/>
<dbReference type="AlphaFoldDB" id="A0A0E9U1M2"/>
<dbReference type="InterPro" id="IPR036691">
    <property type="entry name" value="Endo/exonu/phosph_ase_sf"/>
</dbReference>
<sequence>MNDTSDHFKEVSAGLNLFQLIAEPTRPTLKDSSKSTLIDLIFSNRVDNITAWGVFELGISDHYPVGCIRSTRLMKTKSHKVIRRNLRHFNEQSLFI</sequence>
<protein>
    <recommendedName>
        <fullName evidence="2">Endonuclease/exonuclease/phosphatase domain-containing protein</fullName>
    </recommendedName>
</protein>
<organism evidence="1">
    <name type="scientific">Anguilla anguilla</name>
    <name type="common">European freshwater eel</name>
    <name type="synonym">Muraena anguilla</name>
    <dbReference type="NCBI Taxonomy" id="7936"/>
    <lineage>
        <taxon>Eukaryota</taxon>
        <taxon>Metazoa</taxon>
        <taxon>Chordata</taxon>
        <taxon>Craniata</taxon>
        <taxon>Vertebrata</taxon>
        <taxon>Euteleostomi</taxon>
        <taxon>Actinopterygii</taxon>
        <taxon>Neopterygii</taxon>
        <taxon>Teleostei</taxon>
        <taxon>Anguilliformes</taxon>
        <taxon>Anguillidae</taxon>
        <taxon>Anguilla</taxon>
    </lineage>
</organism>
<reference evidence="1" key="1">
    <citation type="submission" date="2014-11" db="EMBL/GenBank/DDBJ databases">
        <authorList>
            <person name="Amaro Gonzalez C."/>
        </authorList>
    </citation>
    <scope>NUCLEOTIDE SEQUENCE</scope>
</reference>
<name>A0A0E9U1M2_ANGAN</name>
<evidence type="ECO:0000313" key="1">
    <source>
        <dbReference type="EMBL" id="JAH59090.1"/>
    </source>
</evidence>
<dbReference type="SUPFAM" id="SSF56219">
    <property type="entry name" value="DNase I-like"/>
    <property type="match status" value="1"/>
</dbReference>
<dbReference type="Gene3D" id="3.60.10.10">
    <property type="entry name" value="Endonuclease/exonuclease/phosphatase"/>
    <property type="match status" value="1"/>
</dbReference>
<reference evidence="1" key="2">
    <citation type="journal article" date="2015" name="Fish Shellfish Immunol.">
        <title>Early steps in the European eel (Anguilla anguilla)-Vibrio vulnificus interaction in the gills: Role of the RtxA13 toxin.</title>
        <authorList>
            <person name="Callol A."/>
            <person name="Pajuelo D."/>
            <person name="Ebbesson L."/>
            <person name="Teles M."/>
            <person name="MacKenzie S."/>
            <person name="Amaro C."/>
        </authorList>
    </citation>
    <scope>NUCLEOTIDE SEQUENCE</scope>
</reference>
<accession>A0A0E9U1M2</accession>
<evidence type="ECO:0008006" key="2">
    <source>
        <dbReference type="Google" id="ProtNLM"/>
    </source>
</evidence>